<keyword evidence="8" id="KW-1185">Reference proteome</keyword>
<dbReference type="GO" id="GO:0004842">
    <property type="term" value="F:ubiquitin-protein transferase activity"/>
    <property type="evidence" value="ECO:0007669"/>
    <property type="project" value="TreeGrafter"/>
</dbReference>
<organism evidence="7 8">
    <name type="scientific">Meleagris gallopavo</name>
    <name type="common">Wild turkey</name>
    <dbReference type="NCBI Taxonomy" id="9103"/>
    <lineage>
        <taxon>Eukaryota</taxon>
        <taxon>Metazoa</taxon>
        <taxon>Chordata</taxon>
        <taxon>Craniata</taxon>
        <taxon>Vertebrata</taxon>
        <taxon>Euteleostomi</taxon>
        <taxon>Archelosauria</taxon>
        <taxon>Archosauria</taxon>
        <taxon>Dinosauria</taxon>
        <taxon>Saurischia</taxon>
        <taxon>Theropoda</taxon>
        <taxon>Coelurosauria</taxon>
        <taxon>Aves</taxon>
        <taxon>Neognathae</taxon>
        <taxon>Galloanserae</taxon>
        <taxon>Galliformes</taxon>
        <taxon>Phasianidae</taxon>
        <taxon>Meleagridinae</taxon>
        <taxon>Meleagris</taxon>
    </lineage>
</organism>
<dbReference type="InterPro" id="IPR047126">
    <property type="entry name" value="RNF141-like"/>
</dbReference>
<dbReference type="PROSITE" id="PS00518">
    <property type="entry name" value="ZF_RING_1"/>
    <property type="match status" value="1"/>
</dbReference>
<dbReference type="Ensembl" id="ENSMGAT00000006693.2">
    <property type="protein sequence ID" value="ENSMGAP00000005948.2"/>
    <property type="gene ID" value="ENSMGAG00000005977.2"/>
</dbReference>
<evidence type="ECO:0000256" key="3">
    <source>
        <dbReference type="ARBA" id="ARBA00022771"/>
    </source>
</evidence>
<evidence type="ECO:0000259" key="6">
    <source>
        <dbReference type="PROSITE" id="PS50089"/>
    </source>
</evidence>
<evidence type="ECO:0000256" key="2">
    <source>
        <dbReference type="ARBA" id="ARBA00022723"/>
    </source>
</evidence>
<dbReference type="PANTHER" id="PTHR12109">
    <property type="entry name" value="RING FINGER PROTEIN 141-RELATED"/>
    <property type="match status" value="1"/>
</dbReference>
<evidence type="ECO:0000313" key="8">
    <source>
        <dbReference type="Proteomes" id="UP000001645"/>
    </source>
</evidence>
<name>G1N2R3_MELGA</name>
<evidence type="ECO:0000256" key="5">
    <source>
        <dbReference type="PROSITE-ProRule" id="PRU00175"/>
    </source>
</evidence>
<evidence type="ECO:0000256" key="4">
    <source>
        <dbReference type="ARBA" id="ARBA00022833"/>
    </source>
</evidence>
<protein>
    <recommendedName>
        <fullName evidence="1">RING finger protein 141</fullName>
    </recommendedName>
</protein>
<dbReference type="SMART" id="SM00184">
    <property type="entry name" value="RING"/>
    <property type="match status" value="1"/>
</dbReference>
<keyword evidence="4" id="KW-0862">Zinc</keyword>
<dbReference type="InterPro" id="IPR043400">
    <property type="entry name" value="RING-HC_RNF141"/>
</dbReference>
<dbReference type="InterPro" id="IPR017907">
    <property type="entry name" value="Znf_RING_CS"/>
</dbReference>
<reference evidence="7 8" key="1">
    <citation type="journal article" date="2010" name="PLoS Biol.">
        <title>Multi-platform next-generation sequencing of the domestic turkey (Meleagris gallopavo): genome assembly and analysis.</title>
        <authorList>
            <person name="Dalloul R.A."/>
            <person name="Long J.A."/>
            <person name="Zimin A.V."/>
            <person name="Aslam L."/>
            <person name="Beal K."/>
            <person name="Blomberg L.A."/>
            <person name="Bouffard P."/>
            <person name="Burt D.W."/>
            <person name="Crasta O."/>
            <person name="Crooijmans R.P."/>
            <person name="Cooper K."/>
            <person name="Coulombe R.A."/>
            <person name="De S."/>
            <person name="Delany M.E."/>
            <person name="Dodgson J.B."/>
            <person name="Dong J.J."/>
            <person name="Evans C."/>
            <person name="Frederickson K.M."/>
            <person name="Flicek P."/>
            <person name="Florea L."/>
            <person name="Folkerts O."/>
            <person name="Groenen M.A."/>
            <person name="Harkins T.T."/>
            <person name="Herrero J."/>
            <person name="Hoffmann S."/>
            <person name="Megens H.J."/>
            <person name="Jiang A."/>
            <person name="de Jong P."/>
            <person name="Kaiser P."/>
            <person name="Kim H."/>
            <person name="Kim K.W."/>
            <person name="Kim S."/>
            <person name="Langenberger D."/>
            <person name="Lee M.K."/>
            <person name="Lee T."/>
            <person name="Mane S."/>
            <person name="Marcais G."/>
            <person name="Marz M."/>
            <person name="McElroy A.P."/>
            <person name="Modise T."/>
            <person name="Nefedov M."/>
            <person name="Notredame C."/>
            <person name="Paton I.R."/>
            <person name="Payne W.S."/>
            <person name="Pertea G."/>
            <person name="Prickett D."/>
            <person name="Puiu D."/>
            <person name="Qioa D."/>
            <person name="Raineri E."/>
            <person name="Ruffier M."/>
            <person name="Salzberg S.L."/>
            <person name="Schatz M.C."/>
            <person name="Scheuring C."/>
            <person name="Schmidt C.J."/>
            <person name="Schroeder S."/>
            <person name="Searle S.M."/>
            <person name="Smith E.J."/>
            <person name="Smith J."/>
            <person name="Sonstegard T.S."/>
            <person name="Stadler P.F."/>
            <person name="Tafer H."/>
            <person name="Tu Z.J."/>
            <person name="Van Tassell C.P."/>
            <person name="Vilella A.J."/>
            <person name="Williams K.P."/>
            <person name="Yorke J.A."/>
            <person name="Zhang L."/>
            <person name="Zhang H.B."/>
            <person name="Zhang X."/>
            <person name="Zhang Y."/>
            <person name="Reed K.M."/>
        </authorList>
    </citation>
    <scope>NUCLEOTIDE SEQUENCE [LARGE SCALE GENOMIC DNA]</scope>
</reference>
<accession>G1N2R3</accession>
<reference evidence="7" key="2">
    <citation type="submission" date="2025-08" db="UniProtKB">
        <authorList>
            <consortium name="Ensembl"/>
        </authorList>
    </citation>
    <scope>IDENTIFICATION</scope>
</reference>
<feature type="domain" description="RING-type" evidence="6">
    <location>
        <begin position="155"/>
        <end position="192"/>
    </location>
</feature>
<gene>
    <name evidence="7" type="primary">RNF141</name>
</gene>
<dbReference type="HOGENOM" id="CLU_080007_0_0_1"/>
<dbReference type="InParanoid" id="G1N2R3"/>
<sequence length="264" mass="29072">MGQQISSQTQTIMNKLPEKVAKHASLVQESGFLTYEEFLGRVAELNDVTAKLASGQEKHLLFEVQPGSDSSAFWKVVVRIICTKINKTSGIVEVSRILNLYQFVQLYKDITSQAAGVLGQSGTSEEAAESLTSVSSSQASLWMGRLKQPTDEDECCICMDGRVDLILPCAHSFCQKCIDKWSDRHRSCPVCRRQVTGADEATCPSAATTANCCLNITVYCCKRCTTPDGLTSLDLSFTAVPFRFMTNMNKDELGLVITYLEFSC</sequence>
<dbReference type="InterPro" id="IPR013083">
    <property type="entry name" value="Znf_RING/FYVE/PHD"/>
</dbReference>
<proteinExistence type="predicted"/>
<dbReference type="CDD" id="cd16545">
    <property type="entry name" value="RING-HC_RNF141"/>
    <property type="match status" value="1"/>
</dbReference>
<evidence type="ECO:0000313" key="7">
    <source>
        <dbReference type="Ensembl" id="ENSMGAP00000005948.2"/>
    </source>
</evidence>
<dbReference type="Proteomes" id="UP000001645">
    <property type="component" value="Chromosome 5"/>
</dbReference>
<evidence type="ECO:0000256" key="1">
    <source>
        <dbReference type="ARBA" id="ARBA00022017"/>
    </source>
</evidence>
<dbReference type="GO" id="GO:0008270">
    <property type="term" value="F:zinc ion binding"/>
    <property type="evidence" value="ECO:0007669"/>
    <property type="project" value="UniProtKB-KW"/>
</dbReference>
<dbReference type="PROSITE" id="PS50089">
    <property type="entry name" value="ZF_RING_2"/>
    <property type="match status" value="1"/>
</dbReference>
<dbReference type="SUPFAM" id="SSF57850">
    <property type="entry name" value="RING/U-box"/>
    <property type="match status" value="1"/>
</dbReference>
<dbReference type="GO" id="GO:0051865">
    <property type="term" value="P:protein autoubiquitination"/>
    <property type="evidence" value="ECO:0007669"/>
    <property type="project" value="TreeGrafter"/>
</dbReference>
<dbReference type="InterPro" id="IPR001841">
    <property type="entry name" value="Znf_RING"/>
</dbReference>
<dbReference type="Pfam" id="PF13920">
    <property type="entry name" value="zf-C3HC4_3"/>
    <property type="match status" value="1"/>
</dbReference>
<dbReference type="GeneTree" id="ENSGT00390000003145"/>
<dbReference type="Bgee" id="ENSMGAG00000005977">
    <property type="expression patterns" value="Expressed in pectoralis major and 17 other cell types or tissues"/>
</dbReference>
<dbReference type="FunCoup" id="G1N2R3">
    <property type="interactions" value="258"/>
</dbReference>
<dbReference type="AlphaFoldDB" id="G1N2R3"/>
<keyword evidence="2" id="KW-0479">Metal-binding</keyword>
<reference evidence="7" key="3">
    <citation type="submission" date="2025-09" db="UniProtKB">
        <authorList>
            <consortium name="Ensembl"/>
        </authorList>
    </citation>
    <scope>IDENTIFICATION</scope>
</reference>
<dbReference type="PANTHER" id="PTHR12109:SF3">
    <property type="entry name" value="RING FINGER PROTEIN 141"/>
    <property type="match status" value="1"/>
</dbReference>
<dbReference type="Gene3D" id="3.30.40.10">
    <property type="entry name" value="Zinc/RING finger domain, C3HC4 (zinc finger)"/>
    <property type="match status" value="1"/>
</dbReference>
<keyword evidence="3 5" id="KW-0863">Zinc-finger</keyword>